<dbReference type="PANTHER" id="PTHR43364:SF4">
    <property type="entry name" value="NAD(P)-LINKED OXIDOREDUCTASE SUPERFAMILY PROTEIN"/>
    <property type="match status" value="1"/>
</dbReference>
<dbReference type="InterPro" id="IPR050523">
    <property type="entry name" value="AKR_Detox_Biosynth"/>
</dbReference>
<keyword evidence="4" id="KW-1185">Reference proteome</keyword>
<dbReference type="PANTHER" id="PTHR43364">
    <property type="entry name" value="NADH-SPECIFIC METHYLGLYOXAL REDUCTASE-RELATED"/>
    <property type="match status" value="1"/>
</dbReference>
<dbReference type="InterPro" id="IPR020471">
    <property type="entry name" value="AKR"/>
</dbReference>
<dbReference type="EMBL" id="JBEXIP010000051">
    <property type="protein sequence ID" value="MET8438136.1"/>
    <property type="molecule type" value="Genomic_DNA"/>
</dbReference>
<dbReference type="Gene3D" id="3.20.20.100">
    <property type="entry name" value="NADP-dependent oxidoreductase domain"/>
    <property type="match status" value="1"/>
</dbReference>
<gene>
    <name evidence="3" type="ORF">ABZV61_36520</name>
</gene>
<dbReference type="RefSeq" id="WP_356504374.1">
    <property type="nucleotide sequence ID" value="NZ_JBEXIP010000051.1"/>
</dbReference>
<reference evidence="3 4" key="1">
    <citation type="submission" date="2024-06" db="EMBL/GenBank/DDBJ databases">
        <title>The Natural Products Discovery Center: Release of the First 8490 Sequenced Strains for Exploring Actinobacteria Biosynthetic Diversity.</title>
        <authorList>
            <person name="Kalkreuter E."/>
            <person name="Kautsar S.A."/>
            <person name="Yang D."/>
            <person name="Bader C.D."/>
            <person name="Teijaro C.N."/>
            <person name="Fluegel L."/>
            <person name="Davis C.M."/>
            <person name="Simpson J.R."/>
            <person name="Lauterbach L."/>
            <person name="Steele A.D."/>
            <person name="Gui C."/>
            <person name="Meng S."/>
            <person name="Li G."/>
            <person name="Viehrig K."/>
            <person name="Ye F."/>
            <person name="Su P."/>
            <person name="Kiefer A.F."/>
            <person name="Nichols A."/>
            <person name="Cepeda A.J."/>
            <person name="Yan W."/>
            <person name="Fan B."/>
            <person name="Jiang Y."/>
            <person name="Adhikari A."/>
            <person name="Zheng C.-J."/>
            <person name="Schuster L."/>
            <person name="Cowan T.M."/>
            <person name="Smanski M.J."/>
            <person name="Chevrette M.G."/>
            <person name="De Carvalho L.P.S."/>
            <person name="Shen B."/>
        </authorList>
    </citation>
    <scope>NUCLEOTIDE SEQUENCE [LARGE SCALE GENOMIC DNA]</scope>
    <source>
        <strain evidence="3 4">NPDC005137</strain>
    </source>
</reference>
<dbReference type="InterPro" id="IPR023210">
    <property type="entry name" value="NADP_OxRdtase_dom"/>
</dbReference>
<dbReference type="PRINTS" id="PR00069">
    <property type="entry name" value="ALDKETRDTASE"/>
</dbReference>
<accession>A0ABV2UKZ0</accession>
<dbReference type="InterPro" id="IPR036812">
    <property type="entry name" value="NAD(P)_OxRdtase_dom_sf"/>
</dbReference>
<evidence type="ECO:0000256" key="1">
    <source>
        <dbReference type="ARBA" id="ARBA00023002"/>
    </source>
</evidence>
<organism evidence="3 4">
    <name type="scientific">Streptomyces sp. 900116325</name>
    <dbReference type="NCBI Taxonomy" id="3154295"/>
    <lineage>
        <taxon>Bacteria</taxon>
        <taxon>Bacillati</taxon>
        <taxon>Actinomycetota</taxon>
        <taxon>Actinomycetes</taxon>
        <taxon>Kitasatosporales</taxon>
        <taxon>Streptomycetaceae</taxon>
        <taxon>Streptomyces</taxon>
    </lineage>
</organism>
<evidence type="ECO:0000259" key="2">
    <source>
        <dbReference type="Pfam" id="PF00248"/>
    </source>
</evidence>
<dbReference type="Pfam" id="PF00248">
    <property type="entry name" value="Aldo_ket_red"/>
    <property type="match status" value="1"/>
</dbReference>
<evidence type="ECO:0000313" key="4">
    <source>
        <dbReference type="Proteomes" id="UP001550044"/>
    </source>
</evidence>
<evidence type="ECO:0000313" key="3">
    <source>
        <dbReference type="EMBL" id="MET8438136.1"/>
    </source>
</evidence>
<dbReference type="SUPFAM" id="SSF51430">
    <property type="entry name" value="NAD(P)-linked oxidoreductase"/>
    <property type="match status" value="1"/>
</dbReference>
<dbReference type="CDD" id="cd19080">
    <property type="entry name" value="AKR_AKR9A_9B"/>
    <property type="match status" value="1"/>
</dbReference>
<keyword evidence="1" id="KW-0560">Oxidoreductase</keyword>
<dbReference type="Proteomes" id="UP001550044">
    <property type="component" value="Unassembled WGS sequence"/>
</dbReference>
<comment type="caution">
    <text evidence="3">The sequence shown here is derived from an EMBL/GenBank/DDBJ whole genome shotgun (WGS) entry which is preliminary data.</text>
</comment>
<protein>
    <submittedName>
        <fullName evidence="3">Aldo/keto reductase</fullName>
    </submittedName>
</protein>
<name>A0ABV2UKZ0_9ACTN</name>
<feature type="domain" description="NADP-dependent oxidoreductase" evidence="2">
    <location>
        <begin position="19"/>
        <end position="317"/>
    </location>
</feature>
<sequence>MRYTPFGRRTGLRVSQYALGAGNFGTGWGAGAEPDVARGMFDTFAEAGGNFIDTADNYQFGESEKLVGEFIAADRDDFVLATKFSGGASPQAGLSKLGNSRKNMRYSVEQSLKRLNTDYIDLLWVHFPDELTPLDEIWRGLDDLAREGKILHAGLSNFPAWRISHAAALADVRNHIPVAGIQVEYSLVQRTPDRELLPMAQALGLGTTLWSPLGGGLLTGKYRRGTEGRLTDFKTLIHTEDSEQKTAVVDTVLALAEETGATPAQVSVAWVNERAARAAVSQIPIIGPRTPAQLDDYLGALDVTLTPEQYQRLDEVSAVALGVPHESNAGLLDRLQGGDSSLVDQPVVPVV</sequence>
<proteinExistence type="predicted"/>